<name>A0A1H3YU22_SELRU</name>
<dbReference type="PRINTS" id="PR00469">
    <property type="entry name" value="PNDRDTASEII"/>
</dbReference>
<dbReference type="OrthoDB" id="9803192at2"/>
<dbReference type="SUPFAM" id="SSF46548">
    <property type="entry name" value="alpha-helical ferredoxin"/>
    <property type="match status" value="1"/>
</dbReference>
<proteinExistence type="predicted"/>
<dbReference type="PANTHER" id="PTHR42783:SF3">
    <property type="entry name" value="GLUTAMATE SYNTHASE [NADPH] SMALL CHAIN-RELATED"/>
    <property type="match status" value="1"/>
</dbReference>
<feature type="domain" description="FAD/NAD(P)-binding" evidence="1">
    <location>
        <begin position="111"/>
        <end position="390"/>
    </location>
</feature>
<feature type="domain" description="Dihydroprymidine dehydrogenase" evidence="2">
    <location>
        <begin position="5"/>
        <end position="98"/>
    </location>
</feature>
<dbReference type="Gene3D" id="1.10.1060.10">
    <property type="entry name" value="Alpha-helical ferredoxin"/>
    <property type="match status" value="1"/>
</dbReference>
<dbReference type="Pfam" id="PF07992">
    <property type="entry name" value="Pyr_redox_2"/>
    <property type="match status" value="1"/>
</dbReference>
<dbReference type="Proteomes" id="UP000183469">
    <property type="component" value="Unassembled WGS sequence"/>
</dbReference>
<dbReference type="GO" id="GO:0051536">
    <property type="term" value="F:iron-sulfur cluster binding"/>
    <property type="evidence" value="ECO:0007669"/>
    <property type="project" value="InterPro"/>
</dbReference>
<gene>
    <name evidence="3" type="ORF">SAMN05660648_02109</name>
</gene>
<evidence type="ECO:0000259" key="2">
    <source>
        <dbReference type="Pfam" id="PF14691"/>
    </source>
</evidence>
<dbReference type="SUPFAM" id="SSF51971">
    <property type="entry name" value="Nucleotide-binding domain"/>
    <property type="match status" value="1"/>
</dbReference>
<dbReference type="EMBL" id="FNQG01000009">
    <property type="protein sequence ID" value="SEA14542.1"/>
    <property type="molecule type" value="Genomic_DNA"/>
</dbReference>
<accession>A0A1H3YU22</accession>
<dbReference type="InterPro" id="IPR009051">
    <property type="entry name" value="Helical_ferredxn"/>
</dbReference>
<dbReference type="Pfam" id="PF14691">
    <property type="entry name" value="Fer4_20"/>
    <property type="match status" value="1"/>
</dbReference>
<dbReference type="InterPro" id="IPR028261">
    <property type="entry name" value="DPD_II"/>
</dbReference>
<dbReference type="PRINTS" id="PR00368">
    <property type="entry name" value="FADPNR"/>
</dbReference>
<dbReference type="InterPro" id="IPR036188">
    <property type="entry name" value="FAD/NAD-bd_sf"/>
</dbReference>
<reference evidence="3 4" key="1">
    <citation type="submission" date="2016-10" db="EMBL/GenBank/DDBJ databases">
        <authorList>
            <person name="de Groot N.N."/>
        </authorList>
    </citation>
    <scope>NUCLEOTIDE SEQUENCE [LARGE SCALE GENOMIC DNA]</scope>
    <source>
        <strain evidence="3 4">DSM 2872</strain>
    </source>
</reference>
<dbReference type="InterPro" id="IPR023753">
    <property type="entry name" value="FAD/NAD-binding_dom"/>
</dbReference>
<sequence>MAVHVINEARRCLQCKKPMCQLQGCPIGTNIPEMIRLFLAGQGNEAAAMLFANNPMSIICSLVCDHEKQCEGHCIQGRKGSAVQISSIEHYISNGFFEKLQLEKQPPKGQRVAVIGSGPAGLVVAVEMAQKGYDVTIFERKSHIGGMMRYGIPDFRLPRTILSRYKEKMRQLGIHIRPHTTIGGALHLDDLISDGYQAIFIGTGTWRARRLGVPGESLGNVHYAIDYLQNPGAYALGERVAVIGAGNSAMDAARTALRQGSRFVTIYARSNHVTASQRELDYAIADGAEMLYGMAVEKITEQGPVFVKREFSEAGEIISQGQPELAPADSTIIAVSQRPKDKLVNTTSGLDVNDKGLVAVDEHGQTTRPGIFSAGDVVTGPWNVVQAAKAAKEVAGQMDAYLQSIS</sequence>
<dbReference type="RefSeq" id="WP_074672609.1">
    <property type="nucleotide sequence ID" value="NZ_FNQG01000009.1"/>
</dbReference>
<dbReference type="PANTHER" id="PTHR42783">
    <property type="entry name" value="GLUTAMATE SYNTHASE [NADPH] SMALL CHAIN"/>
    <property type="match status" value="1"/>
</dbReference>
<dbReference type="AlphaFoldDB" id="A0A1H3YU22"/>
<protein>
    <submittedName>
        <fullName evidence="3">Glutamate synthase (NADPH/NADH) small chain</fullName>
    </submittedName>
</protein>
<evidence type="ECO:0000259" key="1">
    <source>
        <dbReference type="Pfam" id="PF07992"/>
    </source>
</evidence>
<evidence type="ECO:0000313" key="3">
    <source>
        <dbReference type="EMBL" id="SEA14542.1"/>
    </source>
</evidence>
<dbReference type="GO" id="GO:0016491">
    <property type="term" value="F:oxidoreductase activity"/>
    <property type="evidence" value="ECO:0007669"/>
    <property type="project" value="InterPro"/>
</dbReference>
<organism evidence="3 4">
    <name type="scientific">Selenomonas ruminantium</name>
    <dbReference type="NCBI Taxonomy" id="971"/>
    <lineage>
        <taxon>Bacteria</taxon>
        <taxon>Bacillati</taxon>
        <taxon>Bacillota</taxon>
        <taxon>Negativicutes</taxon>
        <taxon>Selenomonadales</taxon>
        <taxon>Selenomonadaceae</taxon>
        <taxon>Selenomonas</taxon>
    </lineage>
</organism>
<dbReference type="Gene3D" id="3.50.50.60">
    <property type="entry name" value="FAD/NAD(P)-binding domain"/>
    <property type="match status" value="2"/>
</dbReference>
<evidence type="ECO:0000313" key="4">
    <source>
        <dbReference type="Proteomes" id="UP000183469"/>
    </source>
</evidence>